<gene>
    <name evidence="1" type="primary">anmK</name>
    <name evidence="2" type="ORF">ACFSJF_11600</name>
</gene>
<accession>A0ABW4W0P9</accession>
<comment type="pathway">
    <text evidence="1">Amino-sugar metabolism; 1,6-anhydro-N-acetylmuramate degradation.</text>
</comment>
<dbReference type="Pfam" id="PF03702">
    <property type="entry name" value="AnmK"/>
    <property type="match status" value="1"/>
</dbReference>
<proteinExistence type="inferred from homology"/>
<reference evidence="3" key="1">
    <citation type="journal article" date="2019" name="Int. J. Syst. Evol. Microbiol.">
        <title>The Global Catalogue of Microorganisms (GCM) 10K type strain sequencing project: providing services to taxonomists for standard genome sequencing and annotation.</title>
        <authorList>
            <consortium name="The Broad Institute Genomics Platform"/>
            <consortium name="The Broad Institute Genome Sequencing Center for Infectious Disease"/>
            <person name="Wu L."/>
            <person name="Ma J."/>
        </authorList>
    </citation>
    <scope>NUCLEOTIDE SEQUENCE [LARGE SCALE GENOMIC DNA]</scope>
    <source>
        <strain evidence="3">R28</strain>
    </source>
</reference>
<comment type="similarity">
    <text evidence="1">Belongs to the anhydro-N-acetylmuramic acid kinase family.</text>
</comment>
<dbReference type="HAMAP" id="MF_01270">
    <property type="entry name" value="AnhMurNAc_kinase"/>
    <property type="match status" value="1"/>
</dbReference>
<keyword evidence="3" id="KW-1185">Reference proteome</keyword>
<dbReference type="InterPro" id="IPR043129">
    <property type="entry name" value="ATPase_NBD"/>
</dbReference>
<keyword evidence="1 2" id="KW-0808">Transferase</keyword>
<name>A0ABW4W0P9_9BACI</name>
<keyword evidence="1" id="KW-0067">ATP-binding</keyword>
<keyword evidence="1 2" id="KW-0418">Kinase</keyword>
<dbReference type="EC" id="2.7.1.170" evidence="1"/>
<dbReference type="SUPFAM" id="SSF53067">
    <property type="entry name" value="Actin-like ATPase domain"/>
    <property type="match status" value="1"/>
</dbReference>
<dbReference type="PANTHER" id="PTHR30605:SF0">
    <property type="entry name" value="ANHYDRO-N-ACETYLMURAMIC ACID KINASE"/>
    <property type="match status" value="1"/>
</dbReference>
<comment type="caution">
    <text evidence="2">The sequence shown here is derived from an EMBL/GenBank/DDBJ whole genome shotgun (WGS) entry which is preliminary data.</text>
</comment>
<dbReference type="InterPro" id="IPR005338">
    <property type="entry name" value="Anhydro_N_Ac-Mur_kinase"/>
</dbReference>
<feature type="binding site" evidence="1">
    <location>
        <begin position="16"/>
        <end position="23"/>
    </location>
    <ligand>
        <name>ATP</name>
        <dbReference type="ChEBI" id="CHEBI:30616"/>
    </ligand>
</feature>
<dbReference type="PANTHER" id="PTHR30605">
    <property type="entry name" value="ANHYDRO-N-ACETYLMURAMIC ACID KINASE"/>
    <property type="match status" value="1"/>
</dbReference>
<dbReference type="RefSeq" id="WP_377557515.1">
    <property type="nucleotide sequence ID" value="NZ_JBHUHQ010000016.1"/>
</dbReference>
<dbReference type="CDD" id="cd24050">
    <property type="entry name" value="ASKHA_NBD_ANMK"/>
    <property type="match status" value="1"/>
</dbReference>
<sequence length="391" mass="42971">MSRHEESHYIVGLMSGTSLDGIDVSVIEIKEQEPSIDIKPIHFKTYSYTENVKEMILALCDPIHARIEEISAMNMYLGELFAEAARSAIQEAGLEESDILLISSHGQTIFHQPEPITIDGNQVTSTFQIGDIGVIAERTGIKTVGDFRTRDMAAGGQGAPLVPYVDYMFFRKKEYGSALLNIGGISNMTILPRNCSESEAIAYDTGPGNMIIDAFTGWATGGKQSFDKDGELAAKGKVHERWLSELLDHSYFHMPAPKSTGRESFGIEFAKKAWLQAEEYQINNVDRIATVTALTAKTIALEISKFTSSAHLQEVLVSGGGRFNNTLMYLIATYLPSQLIIKGTDEYGMPAEAKEAISFAILGYQCYKQRTNNLPSATGAQKNVVMGKIAW</sequence>
<dbReference type="Gene3D" id="3.30.420.40">
    <property type="match status" value="2"/>
</dbReference>
<evidence type="ECO:0000313" key="3">
    <source>
        <dbReference type="Proteomes" id="UP001597383"/>
    </source>
</evidence>
<protein>
    <recommendedName>
        <fullName evidence="1">Anhydro-N-acetylmuramic acid kinase</fullName>
        <ecNumber evidence="1">2.7.1.170</ecNumber>
    </recommendedName>
    <alternativeName>
        <fullName evidence="1">AnhMurNAc kinase</fullName>
    </alternativeName>
</protein>
<dbReference type="NCBIfam" id="NF007148">
    <property type="entry name" value="PRK09585.3-2"/>
    <property type="match status" value="1"/>
</dbReference>
<keyword evidence="1" id="KW-0547">Nucleotide-binding</keyword>
<comment type="pathway">
    <text evidence="1">Cell wall biogenesis; peptidoglycan recycling.</text>
</comment>
<comment type="function">
    <text evidence="1">Catalyzes the specific phosphorylation of 1,6-anhydro-N-acetylmuramic acid (anhMurNAc) with the simultaneous cleavage of the 1,6-anhydro ring, generating MurNAc-6-P. Is required for the utilization of anhMurNAc either imported from the medium or derived from its own cell wall murein, and thus plays a role in cell wall recycling.</text>
</comment>
<dbReference type="Proteomes" id="UP001597383">
    <property type="component" value="Unassembled WGS sequence"/>
</dbReference>
<dbReference type="GO" id="GO:0016301">
    <property type="term" value="F:kinase activity"/>
    <property type="evidence" value="ECO:0007669"/>
    <property type="project" value="UniProtKB-KW"/>
</dbReference>
<keyword evidence="1" id="KW-0119">Carbohydrate metabolism</keyword>
<evidence type="ECO:0000313" key="2">
    <source>
        <dbReference type="EMBL" id="MFD2044916.1"/>
    </source>
</evidence>
<comment type="catalytic activity">
    <reaction evidence="1">
        <text>1,6-anhydro-N-acetyl-beta-muramate + ATP + H2O = N-acetyl-D-muramate 6-phosphate + ADP + H(+)</text>
        <dbReference type="Rhea" id="RHEA:24952"/>
        <dbReference type="ChEBI" id="CHEBI:15377"/>
        <dbReference type="ChEBI" id="CHEBI:15378"/>
        <dbReference type="ChEBI" id="CHEBI:30616"/>
        <dbReference type="ChEBI" id="CHEBI:58690"/>
        <dbReference type="ChEBI" id="CHEBI:58722"/>
        <dbReference type="ChEBI" id="CHEBI:456216"/>
        <dbReference type="EC" id="2.7.1.170"/>
    </reaction>
</comment>
<dbReference type="EMBL" id="JBHUHQ010000016">
    <property type="protein sequence ID" value="MFD2044916.1"/>
    <property type="molecule type" value="Genomic_DNA"/>
</dbReference>
<evidence type="ECO:0000256" key="1">
    <source>
        <dbReference type="HAMAP-Rule" id="MF_01270"/>
    </source>
</evidence>
<organism evidence="2 3">
    <name type="scientific">Ornithinibacillus salinisoli</name>
    <dbReference type="NCBI Taxonomy" id="1848459"/>
    <lineage>
        <taxon>Bacteria</taxon>
        <taxon>Bacillati</taxon>
        <taxon>Bacillota</taxon>
        <taxon>Bacilli</taxon>
        <taxon>Bacillales</taxon>
        <taxon>Bacillaceae</taxon>
        <taxon>Ornithinibacillus</taxon>
    </lineage>
</organism>